<dbReference type="InterPro" id="IPR036249">
    <property type="entry name" value="Thioredoxin-like_sf"/>
</dbReference>
<proteinExistence type="predicted"/>
<dbReference type="OrthoDB" id="9785445at2"/>
<evidence type="ECO:0008006" key="5">
    <source>
        <dbReference type="Google" id="ProtNLM"/>
    </source>
</evidence>
<dbReference type="STRING" id="266128.ABB25_01645"/>
<comment type="caution">
    <text evidence="1">The sequence shown here is derived from an EMBL/GenBank/DDBJ whole genome shotgun (WGS) entry which is preliminary data.</text>
</comment>
<protein>
    <recommendedName>
        <fullName evidence="5">Thioredoxin domain-containing protein</fullName>
    </recommendedName>
</protein>
<dbReference type="Proteomes" id="UP000550609">
    <property type="component" value="Unassembled WGS sequence"/>
</dbReference>
<organism evidence="1 3">
    <name type="scientific">Stenotrophomonas koreensis</name>
    <dbReference type="NCBI Taxonomy" id="266128"/>
    <lineage>
        <taxon>Bacteria</taxon>
        <taxon>Pseudomonadati</taxon>
        <taxon>Pseudomonadota</taxon>
        <taxon>Gammaproteobacteria</taxon>
        <taxon>Lysobacterales</taxon>
        <taxon>Lysobacteraceae</taxon>
        <taxon>Stenotrophomonas</taxon>
    </lineage>
</organism>
<evidence type="ECO:0000313" key="2">
    <source>
        <dbReference type="EMBL" id="MBB1118040.1"/>
    </source>
</evidence>
<dbReference type="RefSeq" id="WP_057662802.1">
    <property type="nucleotide sequence ID" value="NZ_JACIUV010000007.1"/>
</dbReference>
<accession>A0A0R0C0W9</accession>
<evidence type="ECO:0000313" key="3">
    <source>
        <dbReference type="Proteomes" id="UP000051254"/>
    </source>
</evidence>
<dbReference type="AlphaFoldDB" id="A0A0R0C0W9"/>
<evidence type="ECO:0000313" key="4">
    <source>
        <dbReference type="Proteomes" id="UP000550609"/>
    </source>
</evidence>
<dbReference type="PATRIC" id="fig|266128.3.peg.1972"/>
<gene>
    <name evidence="1" type="ORF">ABB25_01645</name>
    <name evidence="2" type="ORF">H4O09_13365</name>
</gene>
<reference evidence="2 4" key="2">
    <citation type="submission" date="2020-08" db="EMBL/GenBank/DDBJ databases">
        <title>Stenotrophomonas sp. W1S232.</title>
        <authorList>
            <person name="Deng Y."/>
        </authorList>
    </citation>
    <scope>NUCLEOTIDE SEQUENCE [LARGE SCALE GENOMIC DNA]</scope>
    <source>
        <strain evidence="2 4">W1S232</strain>
    </source>
</reference>
<reference evidence="1 3" key="1">
    <citation type="submission" date="2015-05" db="EMBL/GenBank/DDBJ databases">
        <title>Genome sequencing and analysis of members of genus Stenotrophomonas.</title>
        <authorList>
            <person name="Patil P.P."/>
            <person name="Midha S."/>
            <person name="Patil P.B."/>
        </authorList>
    </citation>
    <scope>NUCLEOTIDE SEQUENCE [LARGE SCALE GENOMIC DNA]</scope>
    <source>
        <strain evidence="1 3">DSM 17805</strain>
    </source>
</reference>
<dbReference type="Proteomes" id="UP000051254">
    <property type="component" value="Unassembled WGS sequence"/>
</dbReference>
<evidence type="ECO:0000313" key="1">
    <source>
        <dbReference type="EMBL" id="KRG60002.1"/>
    </source>
</evidence>
<accession>A0A7W3YVZ2</accession>
<sequence length="190" mass="20867">MVADVRLDRSRRRGRLALLLLFGLFFGSAALALLLRSTGWQPAASRQHGQLYSPAIDVRAKPPLHRDGRAYAWEPERRLWRVVIPVPAGCDRACVDLSHNLHKVWQLLGHTADNVQFLWLGTMPDTLAASATHVAMGRSEGLRSALPGLPDPAGIPVYVIDPNGFVVLRYAPGFDPAGLRADLAKLLKLK</sequence>
<dbReference type="EMBL" id="LDJH01000005">
    <property type="protein sequence ID" value="KRG60002.1"/>
    <property type="molecule type" value="Genomic_DNA"/>
</dbReference>
<dbReference type="EMBL" id="JACIUV010000007">
    <property type="protein sequence ID" value="MBB1118040.1"/>
    <property type="molecule type" value="Genomic_DNA"/>
</dbReference>
<keyword evidence="3" id="KW-1185">Reference proteome</keyword>
<dbReference type="SUPFAM" id="SSF52833">
    <property type="entry name" value="Thioredoxin-like"/>
    <property type="match status" value="1"/>
</dbReference>
<name>A0A0R0C0W9_9GAMM</name>